<sequence length="320" mass="34975">MVFRRVSSLCPTKTIVFNRDPLCLRKNASVCSKKAQIVEVDVSGGADFPLLGAGLDLEFQFAESQGAALFLPTGADRFDYRTFITVREYIKKNAVSWYQFVNELDLGAYNGCLYLITGYDRTSCYPNLAFSGSSFQSSLTFKFSSALMPTGNVGLSLSCSSVPSDHRWLGESPSTHTLNNLSPFIRGFKIMVKPSLLSSLKLSICIWDLVRDELLSKTRQACLFPNERFTPPGSSHSDSSGSNPPSEPPTSSSSDSSVRSEQHWEPSESSITGDSDSTSPSSGSSSGSEFDSDVPIYQLYLPSDIINAYTLEKVKANDFV</sequence>
<evidence type="ECO:0000256" key="1">
    <source>
        <dbReference type="SAM" id="MobiDB-lite"/>
    </source>
</evidence>
<protein>
    <submittedName>
        <fullName evidence="2">Uncharacterized protein</fullName>
    </submittedName>
</protein>
<feature type="compositionally biased region" description="Low complexity" evidence="1">
    <location>
        <begin position="267"/>
        <end position="289"/>
    </location>
</feature>
<organism evidence="2 3">
    <name type="scientific">Tetrapyrgos nigripes</name>
    <dbReference type="NCBI Taxonomy" id="182062"/>
    <lineage>
        <taxon>Eukaryota</taxon>
        <taxon>Fungi</taxon>
        <taxon>Dikarya</taxon>
        <taxon>Basidiomycota</taxon>
        <taxon>Agaricomycotina</taxon>
        <taxon>Agaricomycetes</taxon>
        <taxon>Agaricomycetidae</taxon>
        <taxon>Agaricales</taxon>
        <taxon>Marasmiineae</taxon>
        <taxon>Marasmiaceae</taxon>
        <taxon>Tetrapyrgos</taxon>
    </lineage>
</organism>
<feature type="region of interest" description="Disordered" evidence="1">
    <location>
        <begin position="226"/>
        <end position="292"/>
    </location>
</feature>
<keyword evidence="3" id="KW-1185">Reference proteome</keyword>
<proteinExistence type="predicted"/>
<dbReference type="Proteomes" id="UP000559256">
    <property type="component" value="Unassembled WGS sequence"/>
</dbReference>
<name>A0A8H5CT66_9AGAR</name>
<evidence type="ECO:0000313" key="3">
    <source>
        <dbReference type="Proteomes" id="UP000559256"/>
    </source>
</evidence>
<evidence type="ECO:0000313" key="2">
    <source>
        <dbReference type="EMBL" id="KAF5347507.1"/>
    </source>
</evidence>
<comment type="caution">
    <text evidence="2">The sequence shown here is derived from an EMBL/GenBank/DDBJ whole genome shotgun (WGS) entry which is preliminary data.</text>
</comment>
<reference evidence="2 3" key="1">
    <citation type="journal article" date="2020" name="ISME J.">
        <title>Uncovering the hidden diversity of litter-decomposition mechanisms in mushroom-forming fungi.</title>
        <authorList>
            <person name="Floudas D."/>
            <person name="Bentzer J."/>
            <person name="Ahren D."/>
            <person name="Johansson T."/>
            <person name="Persson P."/>
            <person name="Tunlid A."/>
        </authorList>
    </citation>
    <scope>NUCLEOTIDE SEQUENCE [LARGE SCALE GENOMIC DNA]</scope>
    <source>
        <strain evidence="2 3">CBS 291.85</strain>
    </source>
</reference>
<dbReference type="OrthoDB" id="3222453at2759"/>
<accession>A0A8H5CT66</accession>
<feature type="compositionally biased region" description="Low complexity" evidence="1">
    <location>
        <begin position="230"/>
        <end position="257"/>
    </location>
</feature>
<gene>
    <name evidence="2" type="ORF">D9758_014531</name>
</gene>
<dbReference type="EMBL" id="JAACJM010000092">
    <property type="protein sequence ID" value="KAF5347507.1"/>
    <property type="molecule type" value="Genomic_DNA"/>
</dbReference>
<dbReference type="AlphaFoldDB" id="A0A8H5CT66"/>